<feature type="transmembrane region" description="Helical" evidence="1">
    <location>
        <begin position="50"/>
        <end position="66"/>
    </location>
</feature>
<evidence type="ECO:0000256" key="1">
    <source>
        <dbReference type="SAM" id="Phobius"/>
    </source>
</evidence>
<dbReference type="PANTHER" id="PTHR37713:SF1">
    <property type="entry name" value="OS05G0176600 PROTEIN"/>
    <property type="match status" value="1"/>
</dbReference>
<evidence type="ECO:0000313" key="2">
    <source>
        <dbReference type="EMBL" id="CAF2062104.1"/>
    </source>
</evidence>
<name>A0A816QKE1_BRANA</name>
<gene>
    <name evidence="2" type="ORF">DARMORV10_C06P37440.1</name>
</gene>
<feature type="transmembrane region" description="Helical" evidence="1">
    <location>
        <begin position="21"/>
        <end position="38"/>
    </location>
</feature>
<keyword evidence="1" id="KW-0812">Transmembrane</keyword>
<proteinExistence type="predicted"/>
<organism evidence="2">
    <name type="scientific">Brassica napus</name>
    <name type="common">Rape</name>
    <dbReference type="NCBI Taxonomy" id="3708"/>
    <lineage>
        <taxon>Eukaryota</taxon>
        <taxon>Viridiplantae</taxon>
        <taxon>Streptophyta</taxon>
        <taxon>Embryophyta</taxon>
        <taxon>Tracheophyta</taxon>
        <taxon>Spermatophyta</taxon>
        <taxon>Magnoliopsida</taxon>
        <taxon>eudicotyledons</taxon>
        <taxon>Gunneridae</taxon>
        <taxon>Pentapetalae</taxon>
        <taxon>rosids</taxon>
        <taxon>malvids</taxon>
        <taxon>Brassicales</taxon>
        <taxon>Brassicaceae</taxon>
        <taxon>Brassiceae</taxon>
        <taxon>Brassica</taxon>
    </lineage>
</organism>
<dbReference type="AlphaFoldDB" id="A0A816QKE1"/>
<protein>
    <submittedName>
        <fullName evidence="2">(rape) hypothetical protein</fullName>
    </submittedName>
</protein>
<accession>A0A816QKE1</accession>
<dbReference type="EMBL" id="HG994370">
    <property type="protein sequence ID" value="CAF2062104.1"/>
    <property type="molecule type" value="Genomic_DNA"/>
</dbReference>
<reference evidence="2" key="1">
    <citation type="submission" date="2021-01" db="EMBL/GenBank/DDBJ databases">
        <authorList>
            <consortium name="Genoscope - CEA"/>
            <person name="William W."/>
        </authorList>
    </citation>
    <scope>NUCLEOTIDE SEQUENCE</scope>
</reference>
<keyword evidence="1" id="KW-1133">Transmembrane helix</keyword>
<sequence>MSSSSDPSKTGMERKKKGAPIKFLVPLIYAPALPLIRLTLRHQPVLRDRLFGLVLAGAFAHGFYLVEEMMMRMGHFGGDKNDFQEFEHVVRPTMESEYPLMEVEEVVAGDDEVGTSSFRGVSHPPESDDMDLITIVYVPTIGDKK</sequence>
<dbReference type="Proteomes" id="UP001295469">
    <property type="component" value="Chromosome C06"/>
</dbReference>
<dbReference type="PANTHER" id="PTHR37713">
    <property type="entry name" value="OS05G0176600 PROTEIN"/>
    <property type="match status" value="1"/>
</dbReference>
<keyword evidence="1" id="KW-0472">Membrane</keyword>